<keyword evidence="2" id="KW-1185">Reference proteome</keyword>
<name>A0A498RDK5_9FIRM</name>
<organism evidence="1 2">
    <name type="scientific">Lucifera butyrica</name>
    <dbReference type="NCBI Taxonomy" id="1351585"/>
    <lineage>
        <taxon>Bacteria</taxon>
        <taxon>Bacillati</taxon>
        <taxon>Bacillota</taxon>
        <taxon>Negativicutes</taxon>
        <taxon>Veillonellales</taxon>
        <taxon>Veillonellaceae</taxon>
        <taxon>Lucifera</taxon>
    </lineage>
</organism>
<dbReference type="EMBL" id="UPPP01000127">
    <property type="protein sequence ID" value="VBB09551.1"/>
    <property type="molecule type" value="Genomic_DNA"/>
</dbReference>
<dbReference type="AlphaFoldDB" id="A0A498RDK5"/>
<reference evidence="1 2" key="1">
    <citation type="submission" date="2018-06" db="EMBL/GenBank/DDBJ databases">
        <authorList>
            <person name="Strepis N."/>
        </authorList>
    </citation>
    <scope>NUCLEOTIDE SEQUENCE [LARGE SCALE GENOMIC DNA]</scope>
    <source>
        <strain evidence="1">LUCI</strain>
    </source>
</reference>
<gene>
    <name evidence="1" type="ORF">LUCI_4846</name>
</gene>
<evidence type="ECO:0000313" key="2">
    <source>
        <dbReference type="Proteomes" id="UP000277811"/>
    </source>
</evidence>
<dbReference type="OrthoDB" id="9920463at2"/>
<evidence type="ECO:0000313" key="1">
    <source>
        <dbReference type="EMBL" id="VBB09551.1"/>
    </source>
</evidence>
<proteinExistence type="predicted"/>
<sequence>MESFNEFNEFDEVETAARILTELYKIKLDQLRNNRTDPGKVTLLKSEMATMRHEHKMINRPEVLTKINTIYASEVKKYLRK</sequence>
<dbReference type="RefSeq" id="WP_122630328.1">
    <property type="nucleotide sequence ID" value="NZ_UPPP01000127.1"/>
</dbReference>
<protein>
    <submittedName>
        <fullName evidence="1">Uncharacterized protein</fullName>
    </submittedName>
</protein>
<accession>A0A498RDK5</accession>
<dbReference type="Proteomes" id="UP000277811">
    <property type="component" value="Unassembled WGS sequence"/>
</dbReference>